<reference evidence="1" key="2">
    <citation type="submission" date="2020-11" db="EMBL/GenBank/DDBJ databases">
        <authorList>
            <person name="McCartney M.A."/>
            <person name="Auch B."/>
            <person name="Kono T."/>
            <person name="Mallez S."/>
            <person name="Becker A."/>
            <person name="Gohl D.M."/>
            <person name="Silverstein K.A.T."/>
            <person name="Koren S."/>
            <person name="Bechman K.B."/>
            <person name="Herman A."/>
            <person name="Abrahante J.E."/>
            <person name="Garbe J."/>
        </authorList>
    </citation>
    <scope>NUCLEOTIDE SEQUENCE</scope>
    <source>
        <strain evidence="1">Duluth1</strain>
        <tissue evidence="1">Whole animal</tissue>
    </source>
</reference>
<keyword evidence="2" id="KW-1185">Reference proteome</keyword>
<gene>
    <name evidence="1" type="ORF">DPMN_089682</name>
</gene>
<name>A0A9D4KYC1_DREPO</name>
<proteinExistence type="predicted"/>
<evidence type="ECO:0000313" key="1">
    <source>
        <dbReference type="EMBL" id="KAH3847362.1"/>
    </source>
</evidence>
<comment type="caution">
    <text evidence="1">The sequence shown here is derived from an EMBL/GenBank/DDBJ whole genome shotgun (WGS) entry which is preliminary data.</text>
</comment>
<reference evidence="1" key="1">
    <citation type="journal article" date="2019" name="bioRxiv">
        <title>The Genome of the Zebra Mussel, Dreissena polymorpha: A Resource for Invasive Species Research.</title>
        <authorList>
            <person name="McCartney M.A."/>
            <person name="Auch B."/>
            <person name="Kono T."/>
            <person name="Mallez S."/>
            <person name="Zhang Y."/>
            <person name="Obille A."/>
            <person name="Becker A."/>
            <person name="Abrahante J.E."/>
            <person name="Garbe J."/>
            <person name="Badalamenti J.P."/>
            <person name="Herman A."/>
            <person name="Mangelson H."/>
            <person name="Liachko I."/>
            <person name="Sullivan S."/>
            <person name="Sone E.D."/>
            <person name="Koren S."/>
            <person name="Silverstein K.A.T."/>
            <person name="Beckman K.B."/>
            <person name="Gohl D.M."/>
        </authorList>
    </citation>
    <scope>NUCLEOTIDE SEQUENCE</scope>
    <source>
        <strain evidence="1">Duluth1</strain>
        <tissue evidence="1">Whole animal</tissue>
    </source>
</reference>
<evidence type="ECO:0000313" key="2">
    <source>
        <dbReference type="Proteomes" id="UP000828390"/>
    </source>
</evidence>
<organism evidence="1 2">
    <name type="scientific">Dreissena polymorpha</name>
    <name type="common">Zebra mussel</name>
    <name type="synonym">Mytilus polymorpha</name>
    <dbReference type="NCBI Taxonomy" id="45954"/>
    <lineage>
        <taxon>Eukaryota</taxon>
        <taxon>Metazoa</taxon>
        <taxon>Spiralia</taxon>
        <taxon>Lophotrochozoa</taxon>
        <taxon>Mollusca</taxon>
        <taxon>Bivalvia</taxon>
        <taxon>Autobranchia</taxon>
        <taxon>Heteroconchia</taxon>
        <taxon>Euheterodonta</taxon>
        <taxon>Imparidentia</taxon>
        <taxon>Neoheterodontei</taxon>
        <taxon>Myida</taxon>
        <taxon>Dreissenoidea</taxon>
        <taxon>Dreissenidae</taxon>
        <taxon>Dreissena</taxon>
    </lineage>
</organism>
<dbReference type="Proteomes" id="UP000828390">
    <property type="component" value="Unassembled WGS sequence"/>
</dbReference>
<accession>A0A9D4KYC1</accession>
<dbReference type="EMBL" id="JAIWYP010000003">
    <property type="protein sequence ID" value="KAH3847362.1"/>
    <property type="molecule type" value="Genomic_DNA"/>
</dbReference>
<sequence length="83" mass="9439">MLKISTKLFGIAPRPESQCLEIESKGRSQKTREASCLPCRAKESKAEGEKSVRCTPIWTILSDMWKGIPCQDWIIRSLSHPQH</sequence>
<dbReference type="AlphaFoldDB" id="A0A9D4KYC1"/>
<protein>
    <submittedName>
        <fullName evidence="1">Uncharacterized protein</fullName>
    </submittedName>
</protein>